<accession>A0ABU2B370</accession>
<feature type="region of interest" description="Disordered" evidence="1">
    <location>
        <begin position="1"/>
        <end position="24"/>
    </location>
</feature>
<feature type="compositionally biased region" description="Basic and acidic residues" evidence="1">
    <location>
        <begin position="1"/>
        <end position="15"/>
    </location>
</feature>
<reference evidence="4 5" key="1">
    <citation type="submission" date="2023-07" db="EMBL/GenBank/DDBJ databases">
        <title>Sequencing the genomes of 1000 actinobacteria strains.</title>
        <authorList>
            <person name="Klenk H.-P."/>
        </authorList>
    </citation>
    <scope>NUCLEOTIDE SEQUENCE [LARGE SCALE GENOMIC DNA]</scope>
    <source>
        <strain evidence="4 5">DSM 22966</strain>
    </source>
</reference>
<evidence type="ECO:0000256" key="2">
    <source>
        <dbReference type="SAM" id="Phobius"/>
    </source>
</evidence>
<organism evidence="4 5">
    <name type="scientific">Enteractinococcus fodinae</name>
    <dbReference type="NCBI Taxonomy" id="684663"/>
    <lineage>
        <taxon>Bacteria</taxon>
        <taxon>Bacillati</taxon>
        <taxon>Actinomycetota</taxon>
        <taxon>Actinomycetes</taxon>
        <taxon>Micrococcales</taxon>
        <taxon>Micrococcaceae</taxon>
    </lineage>
</organism>
<keyword evidence="2" id="KW-1133">Transmembrane helix</keyword>
<feature type="transmembrane region" description="Helical" evidence="2">
    <location>
        <begin position="41"/>
        <end position="58"/>
    </location>
</feature>
<evidence type="ECO:0000313" key="5">
    <source>
        <dbReference type="Proteomes" id="UP001183794"/>
    </source>
</evidence>
<evidence type="ECO:0000313" key="4">
    <source>
        <dbReference type="EMBL" id="MDR7346854.1"/>
    </source>
</evidence>
<keyword evidence="2" id="KW-0812">Transmembrane</keyword>
<dbReference type="InterPro" id="IPR005530">
    <property type="entry name" value="SPW"/>
</dbReference>
<sequence length="149" mass="15509">MSTHKNDVRVTRTDSSEPTTSAVDAPTTVSTVRPWTPWQDWVNVVLGAYLAFAPLWTVGAPAGWFVTLGILAIGVGLWAAGTASSKPAEWVQIILGAVVFLSPWLGGFAAAAAAAWTAWIIGIALIVFAAVAMSQNNTDVGVAKTNASV</sequence>
<dbReference type="Proteomes" id="UP001183794">
    <property type="component" value="Unassembled WGS sequence"/>
</dbReference>
<name>A0ABU2B370_9MICC</name>
<keyword evidence="5" id="KW-1185">Reference proteome</keyword>
<comment type="caution">
    <text evidence="4">The sequence shown here is derived from an EMBL/GenBank/DDBJ whole genome shotgun (WGS) entry which is preliminary data.</text>
</comment>
<feature type="transmembrane region" description="Helical" evidence="2">
    <location>
        <begin position="64"/>
        <end position="83"/>
    </location>
</feature>
<feature type="transmembrane region" description="Helical" evidence="2">
    <location>
        <begin position="90"/>
        <end position="110"/>
    </location>
</feature>
<dbReference type="Pfam" id="PF03779">
    <property type="entry name" value="SPW"/>
    <property type="match status" value="1"/>
</dbReference>
<proteinExistence type="predicted"/>
<dbReference type="EMBL" id="JAVDYJ010000001">
    <property type="protein sequence ID" value="MDR7346854.1"/>
    <property type="molecule type" value="Genomic_DNA"/>
</dbReference>
<protein>
    <recommendedName>
        <fullName evidence="3">SPW repeat-containing integral membrane domain-containing protein</fullName>
    </recommendedName>
</protein>
<evidence type="ECO:0000259" key="3">
    <source>
        <dbReference type="Pfam" id="PF03779"/>
    </source>
</evidence>
<keyword evidence="2" id="KW-0472">Membrane</keyword>
<dbReference type="RefSeq" id="WP_310172343.1">
    <property type="nucleotide sequence ID" value="NZ_BAABHE010000002.1"/>
</dbReference>
<feature type="transmembrane region" description="Helical" evidence="2">
    <location>
        <begin position="116"/>
        <end position="134"/>
    </location>
</feature>
<gene>
    <name evidence="4" type="ORF">J2S62_001111</name>
</gene>
<evidence type="ECO:0000256" key="1">
    <source>
        <dbReference type="SAM" id="MobiDB-lite"/>
    </source>
</evidence>
<feature type="domain" description="SPW repeat-containing integral membrane" evidence="3">
    <location>
        <begin position="38"/>
        <end position="130"/>
    </location>
</feature>